<sequence length="111" mass="11465">MSVAIRVYLADNTDIDLLGRWLGDVPDVSTEPVPSPSGPAEQGDAWEFLSVLCGSGGAAAVALRALAIWIESKVTHARVKIGDVEVVLRGPDAEALARLVEASGKAVQGGS</sequence>
<dbReference type="InterPro" id="IPR045428">
    <property type="entry name" value="EACC1"/>
</dbReference>
<dbReference type="Proteomes" id="UP000295680">
    <property type="component" value="Unassembled WGS sequence"/>
</dbReference>
<name>A0A4R2JUP7_9PSEU</name>
<evidence type="ECO:0000313" key="2">
    <source>
        <dbReference type="Proteomes" id="UP000295680"/>
    </source>
</evidence>
<organism evidence="1 2">
    <name type="scientific">Actinocrispum wychmicini</name>
    <dbReference type="NCBI Taxonomy" id="1213861"/>
    <lineage>
        <taxon>Bacteria</taxon>
        <taxon>Bacillati</taxon>
        <taxon>Actinomycetota</taxon>
        <taxon>Actinomycetes</taxon>
        <taxon>Pseudonocardiales</taxon>
        <taxon>Pseudonocardiaceae</taxon>
        <taxon>Actinocrispum</taxon>
    </lineage>
</organism>
<keyword evidence="2" id="KW-1185">Reference proteome</keyword>
<dbReference type="Pfam" id="PF19953">
    <property type="entry name" value="EACC1"/>
    <property type="match status" value="1"/>
</dbReference>
<gene>
    <name evidence="1" type="ORF">EV192_103334</name>
</gene>
<dbReference type="EMBL" id="SLWS01000003">
    <property type="protein sequence ID" value="TCO60759.1"/>
    <property type="molecule type" value="Genomic_DNA"/>
</dbReference>
<dbReference type="AlphaFoldDB" id="A0A4R2JUP7"/>
<dbReference type="RefSeq" id="WP_132115977.1">
    <property type="nucleotide sequence ID" value="NZ_SLWS01000003.1"/>
</dbReference>
<evidence type="ECO:0000313" key="1">
    <source>
        <dbReference type="EMBL" id="TCO60759.1"/>
    </source>
</evidence>
<accession>A0A4R2JUP7</accession>
<proteinExistence type="predicted"/>
<protein>
    <submittedName>
        <fullName evidence="1">Uncharacterized protein</fullName>
    </submittedName>
</protein>
<reference evidence="1 2" key="1">
    <citation type="submission" date="2019-03" db="EMBL/GenBank/DDBJ databases">
        <title>Genomic Encyclopedia of Type Strains, Phase IV (KMG-IV): sequencing the most valuable type-strain genomes for metagenomic binning, comparative biology and taxonomic classification.</title>
        <authorList>
            <person name="Goeker M."/>
        </authorList>
    </citation>
    <scope>NUCLEOTIDE SEQUENCE [LARGE SCALE GENOMIC DNA]</scope>
    <source>
        <strain evidence="1 2">DSM 45934</strain>
    </source>
</reference>
<dbReference type="OrthoDB" id="3707465at2"/>
<comment type="caution">
    <text evidence="1">The sequence shown here is derived from an EMBL/GenBank/DDBJ whole genome shotgun (WGS) entry which is preliminary data.</text>
</comment>